<dbReference type="InterPro" id="IPR001841">
    <property type="entry name" value="Znf_RING"/>
</dbReference>
<proteinExistence type="predicted"/>
<dbReference type="PROSITE" id="PS50089">
    <property type="entry name" value="ZF_RING_2"/>
    <property type="match status" value="1"/>
</dbReference>
<evidence type="ECO:0000259" key="11">
    <source>
        <dbReference type="PROSITE" id="PS50089"/>
    </source>
</evidence>
<evidence type="ECO:0000313" key="12">
    <source>
        <dbReference type="EMBL" id="NXG55112.1"/>
    </source>
</evidence>
<feature type="domain" description="RING-type" evidence="11">
    <location>
        <begin position="9"/>
        <end position="48"/>
    </location>
</feature>
<keyword evidence="6" id="KW-0862">Zinc</keyword>
<evidence type="ECO:0000256" key="6">
    <source>
        <dbReference type="ARBA" id="ARBA00022833"/>
    </source>
</evidence>
<dbReference type="EMBL" id="VWZJ01000945">
    <property type="protein sequence ID" value="NXG55112.1"/>
    <property type="molecule type" value="Genomic_DNA"/>
</dbReference>
<evidence type="ECO:0000313" key="13">
    <source>
        <dbReference type="Proteomes" id="UP000518305"/>
    </source>
</evidence>
<dbReference type="SMART" id="SM00184">
    <property type="entry name" value="RING"/>
    <property type="match status" value="1"/>
</dbReference>
<dbReference type="InterPro" id="IPR013083">
    <property type="entry name" value="Znf_RING/FYVE/PHD"/>
</dbReference>
<dbReference type="PROSITE" id="PS00518">
    <property type="entry name" value="ZF_RING_1"/>
    <property type="match status" value="1"/>
</dbReference>
<keyword evidence="12" id="KW-0436">Ligase</keyword>
<dbReference type="Pfam" id="PF13639">
    <property type="entry name" value="zf-RING_2"/>
    <property type="match status" value="1"/>
</dbReference>
<keyword evidence="3" id="KW-0808">Transferase</keyword>
<organism evidence="12 13">
    <name type="scientific">Hemiprocne comata</name>
    <dbReference type="NCBI Taxonomy" id="243314"/>
    <lineage>
        <taxon>Eukaryota</taxon>
        <taxon>Metazoa</taxon>
        <taxon>Chordata</taxon>
        <taxon>Craniata</taxon>
        <taxon>Vertebrata</taxon>
        <taxon>Euteleostomi</taxon>
        <taxon>Archelosauria</taxon>
        <taxon>Archosauria</taxon>
        <taxon>Dinosauria</taxon>
        <taxon>Saurischia</taxon>
        <taxon>Theropoda</taxon>
        <taxon>Coelurosauria</taxon>
        <taxon>Aves</taxon>
        <taxon>Neognathae</taxon>
        <taxon>Neoaves</taxon>
        <taxon>Strisores</taxon>
        <taxon>Apodiformes</taxon>
        <taxon>Apodidae</taxon>
        <taxon>Hemiprocninae</taxon>
        <taxon>Hemiprocne</taxon>
    </lineage>
</organism>
<dbReference type="EC" id="2.3.2.27" evidence="2"/>
<evidence type="ECO:0000256" key="10">
    <source>
        <dbReference type="SAM" id="MobiDB-lite"/>
    </source>
</evidence>
<evidence type="ECO:0000256" key="2">
    <source>
        <dbReference type="ARBA" id="ARBA00012483"/>
    </source>
</evidence>
<evidence type="ECO:0000256" key="7">
    <source>
        <dbReference type="ARBA" id="ARBA00023015"/>
    </source>
</evidence>
<keyword evidence="8" id="KW-0804">Transcription</keyword>
<dbReference type="Proteomes" id="UP000518305">
    <property type="component" value="Unassembled WGS sequence"/>
</dbReference>
<protein>
    <recommendedName>
        <fullName evidence="2">RING-type E3 ubiquitin transferase</fullName>
        <ecNumber evidence="2">2.3.2.27</ecNumber>
    </recommendedName>
</protein>
<evidence type="ECO:0000256" key="1">
    <source>
        <dbReference type="ARBA" id="ARBA00000900"/>
    </source>
</evidence>
<evidence type="ECO:0000256" key="4">
    <source>
        <dbReference type="ARBA" id="ARBA00022723"/>
    </source>
</evidence>
<dbReference type="Gene3D" id="3.30.40.10">
    <property type="entry name" value="Zinc/RING finger domain, C3HC4 (zinc finger)"/>
    <property type="match status" value="1"/>
</dbReference>
<name>A0A7K9CTH5_9AVES</name>
<evidence type="ECO:0000256" key="5">
    <source>
        <dbReference type="ARBA" id="ARBA00022771"/>
    </source>
</evidence>
<dbReference type="InterPro" id="IPR017907">
    <property type="entry name" value="Znf_RING_CS"/>
</dbReference>
<evidence type="ECO:0000256" key="9">
    <source>
        <dbReference type="PROSITE-ProRule" id="PRU00175"/>
    </source>
</evidence>
<keyword evidence="7" id="KW-0805">Transcription regulation</keyword>
<feature type="compositionally biased region" description="Low complexity" evidence="10">
    <location>
        <begin position="234"/>
        <end position="252"/>
    </location>
</feature>
<feature type="compositionally biased region" description="Polar residues" evidence="10">
    <location>
        <begin position="253"/>
        <end position="262"/>
    </location>
</feature>
<keyword evidence="5 9" id="KW-0863">Zinc-finger</keyword>
<dbReference type="GO" id="GO:0006513">
    <property type="term" value="P:protein monoubiquitination"/>
    <property type="evidence" value="ECO:0007669"/>
    <property type="project" value="TreeGrafter"/>
</dbReference>
<accession>A0A7K9CTH5</accession>
<feature type="region of interest" description="Disordered" evidence="10">
    <location>
        <begin position="72"/>
        <end position="119"/>
    </location>
</feature>
<sequence>TAMETAWSCPICCHAQKSIAFVQPCQHQFCLGCILRWAQQSSTCPLCQTLMEKVTFSVRGVDDSLEHILMPPAQPSVARRAGRAPGQQTENSPRGPVASPPPSPQGLLSPAEQGAAGTEATPAVGGLLPRVWGQLFRQHRHLLDPGGPWLRGRLEAIYEQAWWLAMAAENVIMHSLCCHGLDEGALVRELQCRLGDDATSLVRGLIRAIQGCCSQEARTLLRSRAAEEEEDDSPAATSSATSLSLASSSSPAGSNTEEQPSTLEAACSSSPSRPSSAPVPAGWERTPEELGVEVAGPSAQGRSRSHSAPGPRRDPSPGGPRRPPKRRALSAPDSPQPRRR</sequence>
<dbReference type="AlphaFoldDB" id="A0A7K9CTH5"/>
<comment type="caution">
    <text evidence="12">The sequence shown here is derived from an EMBL/GenBank/DDBJ whole genome shotgun (WGS) entry which is preliminary data.</text>
</comment>
<dbReference type="GO" id="GO:0016874">
    <property type="term" value="F:ligase activity"/>
    <property type="evidence" value="ECO:0007669"/>
    <property type="project" value="UniProtKB-KW"/>
</dbReference>
<feature type="region of interest" description="Disordered" evidence="10">
    <location>
        <begin position="223"/>
        <end position="340"/>
    </location>
</feature>
<dbReference type="SUPFAM" id="SSF57850">
    <property type="entry name" value="RING/U-box"/>
    <property type="match status" value="1"/>
</dbReference>
<dbReference type="PANTHER" id="PTHR46077:SF1">
    <property type="entry name" value="TOP1 BINDING ARGININE_SERINE RICH PROTEIN, E3 UBIQUITIN LIGASE"/>
    <property type="match status" value="1"/>
</dbReference>
<feature type="non-terminal residue" evidence="12">
    <location>
        <position position="340"/>
    </location>
</feature>
<dbReference type="OrthoDB" id="21204at2759"/>
<dbReference type="GO" id="GO:0000209">
    <property type="term" value="P:protein polyubiquitination"/>
    <property type="evidence" value="ECO:0007669"/>
    <property type="project" value="TreeGrafter"/>
</dbReference>
<keyword evidence="13" id="KW-1185">Reference proteome</keyword>
<dbReference type="GO" id="GO:0061630">
    <property type="term" value="F:ubiquitin protein ligase activity"/>
    <property type="evidence" value="ECO:0007669"/>
    <property type="project" value="UniProtKB-EC"/>
</dbReference>
<dbReference type="GO" id="GO:0008270">
    <property type="term" value="F:zinc ion binding"/>
    <property type="evidence" value="ECO:0007669"/>
    <property type="project" value="UniProtKB-KW"/>
</dbReference>
<feature type="non-terminal residue" evidence="12">
    <location>
        <position position="1"/>
    </location>
</feature>
<dbReference type="PANTHER" id="PTHR46077">
    <property type="entry name" value="E3 UBIQUITIN-PROTEIN LIGASE TOPORS"/>
    <property type="match status" value="1"/>
</dbReference>
<gene>
    <name evidence="12" type="primary">Topors</name>
    <name evidence="12" type="ORF">HEMCOM_R04499</name>
</gene>
<evidence type="ECO:0000256" key="8">
    <source>
        <dbReference type="ARBA" id="ARBA00023163"/>
    </source>
</evidence>
<comment type="catalytic activity">
    <reaction evidence="1">
        <text>S-ubiquitinyl-[E2 ubiquitin-conjugating enzyme]-L-cysteine + [acceptor protein]-L-lysine = [E2 ubiquitin-conjugating enzyme]-L-cysteine + N(6)-ubiquitinyl-[acceptor protein]-L-lysine.</text>
        <dbReference type="EC" id="2.3.2.27"/>
    </reaction>
</comment>
<reference evidence="12 13" key="1">
    <citation type="submission" date="2019-09" db="EMBL/GenBank/DDBJ databases">
        <title>Bird 10,000 Genomes (B10K) Project - Family phase.</title>
        <authorList>
            <person name="Zhang G."/>
        </authorList>
    </citation>
    <scope>NUCLEOTIDE SEQUENCE [LARGE SCALE GENOMIC DNA]</scope>
    <source>
        <strain evidence="12">B10K-DU-001-23</strain>
        <tissue evidence="12">Muscle</tissue>
    </source>
</reference>
<feature type="compositionally biased region" description="Low complexity" evidence="10">
    <location>
        <begin position="265"/>
        <end position="281"/>
    </location>
</feature>
<evidence type="ECO:0000256" key="3">
    <source>
        <dbReference type="ARBA" id="ARBA00022679"/>
    </source>
</evidence>
<keyword evidence="4" id="KW-0479">Metal-binding</keyword>